<feature type="transmembrane region" description="Helical" evidence="10">
    <location>
        <begin position="202"/>
        <end position="219"/>
    </location>
</feature>
<evidence type="ECO:0000256" key="1">
    <source>
        <dbReference type="ARBA" id="ARBA00004477"/>
    </source>
</evidence>
<accession>A0AAV5R9R9</accession>
<dbReference type="GO" id="GO:0006487">
    <property type="term" value="P:protein N-linked glycosylation"/>
    <property type="evidence" value="ECO:0007669"/>
    <property type="project" value="TreeGrafter"/>
</dbReference>
<proteinExistence type="inferred from homology"/>
<feature type="transmembrane region" description="Helical" evidence="10">
    <location>
        <begin position="225"/>
        <end position="243"/>
    </location>
</feature>
<keyword evidence="8 10" id="KW-1133">Transmembrane helix</keyword>
<evidence type="ECO:0000256" key="2">
    <source>
        <dbReference type="ARBA" id="ARBA00004922"/>
    </source>
</evidence>
<comment type="subcellular location">
    <subcellularLocation>
        <location evidence="1 10">Endoplasmic reticulum membrane</location>
        <topology evidence="1 10">Multi-pass membrane protein</topology>
    </subcellularLocation>
</comment>
<reference evidence="11 12" key="1">
    <citation type="journal article" date="2023" name="Elife">
        <title>Identification of key yeast species and microbe-microbe interactions impacting larval growth of Drosophila in the wild.</title>
        <authorList>
            <person name="Mure A."/>
            <person name="Sugiura Y."/>
            <person name="Maeda R."/>
            <person name="Honda K."/>
            <person name="Sakurai N."/>
            <person name="Takahashi Y."/>
            <person name="Watada M."/>
            <person name="Katoh T."/>
            <person name="Gotoh A."/>
            <person name="Gotoh Y."/>
            <person name="Taniguchi I."/>
            <person name="Nakamura K."/>
            <person name="Hayashi T."/>
            <person name="Katayama T."/>
            <person name="Uemura T."/>
            <person name="Hattori Y."/>
        </authorList>
    </citation>
    <scope>NUCLEOTIDE SEQUENCE [LARGE SCALE GENOMIC DNA]</scope>
    <source>
        <strain evidence="11 12">PK-24</strain>
    </source>
</reference>
<comment type="caution">
    <text evidence="11">The sequence shown here is derived from an EMBL/GenBank/DDBJ whole genome shotgun (WGS) entry which is preliminary data.</text>
</comment>
<organism evidence="11 12">
    <name type="scientific">Pichia kluyveri</name>
    <name type="common">Yeast</name>
    <dbReference type="NCBI Taxonomy" id="36015"/>
    <lineage>
        <taxon>Eukaryota</taxon>
        <taxon>Fungi</taxon>
        <taxon>Dikarya</taxon>
        <taxon>Ascomycota</taxon>
        <taxon>Saccharomycotina</taxon>
        <taxon>Pichiomycetes</taxon>
        <taxon>Pichiales</taxon>
        <taxon>Pichiaceae</taxon>
        <taxon>Pichia</taxon>
    </lineage>
</organism>
<evidence type="ECO:0000256" key="4">
    <source>
        <dbReference type="ARBA" id="ARBA00022676"/>
    </source>
</evidence>
<feature type="transmembrane region" description="Helical" evidence="10">
    <location>
        <begin position="306"/>
        <end position="329"/>
    </location>
</feature>
<evidence type="ECO:0000256" key="9">
    <source>
        <dbReference type="ARBA" id="ARBA00023136"/>
    </source>
</evidence>
<keyword evidence="12" id="KW-1185">Reference proteome</keyword>
<feature type="transmembrane region" description="Helical" evidence="10">
    <location>
        <begin position="364"/>
        <end position="385"/>
    </location>
</feature>
<keyword evidence="6 10" id="KW-0812">Transmembrane</keyword>
<comment type="similarity">
    <text evidence="3 10">Belongs to the glycosyltransferase 22 family.</text>
</comment>
<evidence type="ECO:0000256" key="3">
    <source>
        <dbReference type="ARBA" id="ARBA00007063"/>
    </source>
</evidence>
<feature type="transmembrane region" description="Helical" evidence="10">
    <location>
        <begin position="264"/>
        <end position="286"/>
    </location>
</feature>
<dbReference type="AlphaFoldDB" id="A0AAV5R9R9"/>
<dbReference type="Proteomes" id="UP001378960">
    <property type="component" value="Unassembled WGS sequence"/>
</dbReference>
<evidence type="ECO:0000256" key="8">
    <source>
        <dbReference type="ARBA" id="ARBA00022989"/>
    </source>
</evidence>
<keyword evidence="5" id="KW-0808">Transferase</keyword>
<comment type="pathway">
    <text evidence="2">Protein modification; protein glycosylation.</text>
</comment>
<evidence type="ECO:0000256" key="7">
    <source>
        <dbReference type="ARBA" id="ARBA00022824"/>
    </source>
</evidence>
<feature type="transmembrane region" description="Helical" evidence="10">
    <location>
        <begin position="336"/>
        <end position="352"/>
    </location>
</feature>
<dbReference type="EC" id="2.4.1.-" evidence="10"/>
<dbReference type="InterPro" id="IPR005599">
    <property type="entry name" value="GPI_mannosylTrfase"/>
</dbReference>
<dbReference type="PANTHER" id="PTHR22760">
    <property type="entry name" value="GLYCOSYLTRANSFERASE"/>
    <property type="match status" value="1"/>
</dbReference>
<dbReference type="Pfam" id="PF03901">
    <property type="entry name" value="Glyco_transf_22"/>
    <property type="match status" value="1"/>
</dbReference>
<evidence type="ECO:0000313" key="11">
    <source>
        <dbReference type="EMBL" id="GMM48239.1"/>
    </source>
</evidence>
<dbReference type="EMBL" id="BTGB01000009">
    <property type="protein sequence ID" value="GMM48239.1"/>
    <property type="molecule type" value="Genomic_DNA"/>
</dbReference>
<dbReference type="GO" id="GO:0005789">
    <property type="term" value="C:endoplasmic reticulum membrane"/>
    <property type="evidence" value="ECO:0007669"/>
    <property type="project" value="UniProtKB-SubCell"/>
</dbReference>
<evidence type="ECO:0000256" key="10">
    <source>
        <dbReference type="RuleBase" id="RU363075"/>
    </source>
</evidence>
<evidence type="ECO:0000256" key="5">
    <source>
        <dbReference type="ARBA" id="ARBA00022679"/>
    </source>
</evidence>
<keyword evidence="4 10" id="KW-0328">Glycosyltransferase</keyword>
<keyword evidence="9 10" id="KW-0472">Membrane</keyword>
<sequence length="612" mass="71181">MDYVLNTALLTARLHAAIYAPLNDSIEIYNYWEPLNFLIRLFGKQSIIYDPINSSGSYVYLIPFSLFSYPLKFLNLQPYVFIYLIRIILSILFTIAEIKLSKTLKFLNKNIKYWFLFFQLLNPGMYQASVSILPNSIALLLSIVSTNYIIAYFNTEKFIKSIDDELLSLENKIENKNKNENVDDLSSRTNILLNLYRISIPLINKYYTIATILISIATFSTYPSAILLILPFSSYILINSLIYSPKSVLKNNFSKSKTFMIYSLSTLSCIFFIAFFISQIDSLFYSKITYISYNSLSLFKLSNFNIYYIENLLLNQNILFILALINLLSGFNKYQLFIYKLPLIIYITFYSFQNPSIDSSMYPIYHLISISAAQLVSSSCSLSFCKLLKKSINFIIITISLLLFLSRVNNLINNETASIKIFKHLTDSTTDNNYSPYLQNICIDNKDFFPSSFFLNNNQRLKFLSNENNIGDYNEFSNYSFDNLINSTSSHPIPFELVNCDYLITSQNLDDSYDILLVEKLIIGNGFEFYYNFENFLNEFLINPWFELQKDLSVIELNRKLMQMYGIKNPNGKEMFTGLYENLNCLKNCFISYFGNYFGNVESIEIKLARKY</sequence>
<keyword evidence="7 10" id="KW-0256">Endoplasmic reticulum</keyword>
<name>A0AAV5R9R9_PICKL</name>
<dbReference type="GO" id="GO:0000026">
    <property type="term" value="F:alpha-1,2-mannosyltransferase activity"/>
    <property type="evidence" value="ECO:0007669"/>
    <property type="project" value="TreeGrafter"/>
</dbReference>
<evidence type="ECO:0000256" key="6">
    <source>
        <dbReference type="ARBA" id="ARBA00022692"/>
    </source>
</evidence>
<dbReference type="PANTHER" id="PTHR22760:SF2">
    <property type="entry name" value="ALPHA-1,2-MANNOSYLTRANSFERASE ALG9"/>
    <property type="match status" value="1"/>
</dbReference>
<gene>
    <name evidence="11" type="ORF">DAPK24_048370</name>
</gene>
<evidence type="ECO:0000313" key="12">
    <source>
        <dbReference type="Proteomes" id="UP001378960"/>
    </source>
</evidence>
<feature type="transmembrane region" description="Helical" evidence="10">
    <location>
        <begin position="132"/>
        <end position="153"/>
    </location>
</feature>
<feature type="transmembrane region" description="Helical" evidence="10">
    <location>
        <begin position="79"/>
        <end position="98"/>
    </location>
</feature>
<feature type="transmembrane region" description="Helical" evidence="10">
    <location>
        <begin position="392"/>
        <end position="412"/>
    </location>
</feature>
<protein>
    <recommendedName>
        <fullName evidence="10">Mannosyltransferase</fullName>
        <ecNumber evidence="10">2.4.1.-</ecNumber>
    </recommendedName>
</protein>